<dbReference type="AlphaFoldDB" id="A0A5S4YJJ1"/>
<comment type="caution">
    <text evidence="1">The sequence shown here is derived from an EMBL/GenBank/DDBJ whole genome shotgun (WGS) entry which is preliminary data.</text>
</comment>
<accession>A0A5S4YJJ1</accession>
<proteinExistence type="predicted"/>
<dbReference type="RefSeq" id="WP_148741689.1">
    <property type="nucleotide sequence ID" value="NZ_VSTH01000078.1"/>
</dbReference>
<gene>
    <name evidence="1" type="ORF">FXV83_23210</name>
</gene>
<protein>
    <submittedName>
        <fullName evidence="1">Chromosome partitioning protein</fullName>
    </submittedName>
</protein>
<keyword evidence="2" id="KW-1185">Reference proteome</keyword>
<dbReference type="EMBL" id="VSTH01000078">
    <property type="protein sequence ID" value="TYO64278.1"/>
    <property type="molecule type" value="Genomic_DNA"/>
</dbReference>
<name>A0A5S4YJJ1_9BRAD</name>
<evidence type="ECO:0000313" key="2">
    <source>
        <dbReference type="Proteomes" id="UP000324797"/>
    </source>
</evidence>
<reference evidence="1 2" key="1">
    <citation type="submission" date="2019-08" db="EMBL/GenBank/DDBJ databases">
        <title>Bradyrhizobium hipponensis sp. nov., a rhizobium isolated from a Lupinus angustifolius root nodule in Tunisia.</title>
        <authorList>
            <person name="Off K."/>
            <person name="Rejili M."/>
            <person name="Mars M."/>
            <person name="Brachmann A."/>
            <person name="Marin M."/>
        </authorList>
    </citation>
    <scope>NUCLEOTIDE SEQUENCE [LARGE SCALE GENOMIC DNA]</scope>
    <source>
        <strain evidence="2">aSej3</strain>
    </source>
</reference>
<sequence>MPRLLLVAQETGGVGKSTLTRGVAEAVPDAPIIELESTPRILEYDHSKTKGPKRVSHFPVRADRASIDRTGGQAARAEFDGPINAMVGAELPTIIDVGANTASSLLASFDDEFVAGIADTQIEVALVVVVTADAAALTDGAKLLASSKRWAKARFVVENKLRGDVDPAMLKRVADGAQVTVLPKFEFEPRTLGFLQATGLCAIPQLKSSDFQKEYGFNEARRMVSDLKAFRLAVMEAVRPAATWLAS</sequence>
<dbReference type="Proteomes" id="UP000324797">
    <property type="component" value="Unassembled WGS sequence"/>
</dbReference>
<evidence type="ECO:0000313" key="1">
    <source>
        <dbReference type="EMBL" id="TYO64278.1"/>
    </source>
</evidence>
<organism evidence="1 2">
    <name type="scientific">Bradyrhizobium hipponense</name>
    <dbReference type="NCBI Taxonomy" id="2605638"/>
    <lineage>
        <taxon>Bacteria</taxon>
        <taxon>Pseudomonadati</taxon>
        <taxon>Pseudomonadota</taxon>
        <taxon>Alphaproteobacteria</taxon>
        <taxon>Hyphomicrobiales</taxon>
        <taxon>Nitrobacteraceae</taxon>
        <taxon>Bradyrhizobium</taxon>
    </lineage>
</organism>